<dbReference type="InterPro" id="IPR013762">
    <property type="entry name" value="Integrase-like_cat_sf"/>
</dbReference>
<evidence type="ECO:0000313" key="2">
    <source>
        <dbReference type="EMBL" id="MET3866250.1"/>
    </source>
</evidence>
<dbReference type="Proteomes" id="UP001549119">
    <property type="component" value="Unassembled WGS sequence"/>
</dbReference>
<proteinExistence type="predicted"/>
<evidence type="ECO:0000256" key="1">
    <source>
        <dbReference type="ARBA" id="ARBA00023172"/>
    </source>
</evidence>
<comment type="caution">
    <text evidence="2">The sequence shown here is derived from an EMBL/GenBank/DDBJ whole genome shotgun (WGS) entry which is preliminary data.</text>
</comment>
<accession>A0ABV2NIS0</accession>
<keyword evidence="1" id="KW-0233">DNA recombination</keyword>
<gene>
    <name evidence="2" type="ORF">ABIC20_003559</name>
</gene>
<evidence type="ECO:0000313" key="3">
    <source>
        <dbReference type="Proteomes" id="UP001549119"/>
    </source>
</evidence>
<sequence length="86" mass="9766">MTAQAELRGHKAAKWVRQTVQLDPGIDPNHGWRHTFKTRALGAGIEERLRDAITGHRIASVGRRYETSTLKMLAGAMARFPRFQLR</sequence>
<organism evidence="2 3">
    <name type="scientific">Methylobacterium radiotolerans</name>
    <dbReference type="NCBI Taxonomy" id="31998"/>
    <lineage>
        <taxon>Bacteria</taxon>
        <taxon>Pseudomonadati</taxon>
        <taxon>Pseudomonadota</taxon>
        <taxon>Alphaproteobacteria</taxon>
        <taxon>Hyphomicrobiales</taxon>
        <taxon>Methylobacteriaceae</taxon>
        <taxon>Methylobacterium</taxon>
    </lineage>
</organism>
<dbReference type="SUPFAM" id="SSF56349">
    <property type="entry name" value="DNA breaking-rejoining enzymes"/>
    <property type="match status" value="1"/>
</dbReference>
<keyword evidence="3" id="KW-1185">Reference proteome</keyword>
<dbReference type="RefSeq" id="WP_159392768.1">
    <property type="nucleotide sequence ID" value="NZ_JBEPNV010000001.1"/>
</dbReference>
<dbReference type="InterPro" id="IPR011010">
    <property type="entry name" value="DNA_brk_join_enz"/>
</dbReference>
<protein>
    <submittedName>
        <fullName evidence="2">Integrase</fullName>
    </submittedName>
</protein>
<reference evidence="2 3" key="1">
    <citation type="submission" date="2024-06" db="EMBL/GenBank/DDBJ databases">
        <title>Genomics of switchgrass bacterial isolates.</title>
        <authorList>
            <person name="Shade A."/>
        </authorList>
    </citation>
    <scope>NUCLEOTIDE SEQUENCE [LARGE SCALE GENOMIC DNA]</scope>
    <source>
        <strain evidence="2 3">PvP084</strain>
    </source>
</reference>
<dbReference type="EMBL" id="JBEPNW010000002">
    <property type="protein sequence ID" value="MET3866250.1"/>
    <property type="molecule type" value="Genomic_DNA"/>
</dbReference>
<name>A0ABV2NIS0_9HYPH</name>
<dbReference type="Gene3D" id="1.10.443.10">
    <property type="entry name" value="Intergrase catalytic core"/>
    <property type="match status" value="1"/>
</dbReference>